<evidence type="ECO:0000313" key="3">
    <source>
        <dbReference type="Proteomes" id="UP001152622"/>
    </source>
</evidence>
<gene>
    <name evidence="2" type="ORF">SKAU_G00356490</name>
</gene>
<sequence length="112" mass="12378">MTVPVVPQRHYPDVQPPTPYETHPDTGKLELCQDAESGHRFAAPEPPELRGGLPPLRHPHHRRPPPVIDTIRLGSPRELWGSPWPLASSGGIKPDPIFTCRGLSPLMPRANP</sequence>
<evidence type="ECO:0000256" key="1">
    <source>
        <dbReference type="SAM" id="MobiDB-lite"/>
    </source>
</evidence>
<dbReference type="EMBL" id="JAINUF010000017">
    <property type="protein sequence ID" value="KAJ8338863.1"/>
    <property type="molecule type" value="Genomic_DNA"/>
</dbReference>
<comment type="caution">
    <text evidence="2">The sequence shown here is derived from an EMBL/GenBank/DDBJ whole genome shotgun (WGS) entry which is preliminary data.</text>
</comment>
<evidence type="ECO:0000313" key="2">
    <source>
        <dbReference type="EMBL" id="KAJ8338863.1"/>
    </source>
</evidence>
<accession>A0A9Q1IEI6</accession>
<organism evidence="2 3">
    <name type="scientific">Synaphobranchus kaupii</name>
    <name type="common">Kaup's arrowtooth eel</name>
    <dbReference type="NCBI Taxonomy" id="118154"/>
    <lineage>
        <taxon>Eukaryota</taxon>
        <taxon>Metazoa</taxon>
        <taxon>Chordata</taxon>
        <taxon>Craniata</taxon>
        <taxon>Vertebrata</taxon>
        <taxon>Euteleostomi</taxon>
        <taxon>Actinopterygii</taxon>
        <taxon>Neopterygii</taxon>
        <taxon>Teleostei</taxon>
        <taxon>Anguilliformes</taxon>
        <taxon>Synaphobranchidae</taxon>
        <taxon>Synaphobranchus</taxon>
    </lineage>
</organism>
<dbReference type="AlphaFoldDB" id="A0A9Q1IEI6"/>
<name>A0A9Q1IEI6_SYNKA</name>
<keyword evidence="3" id="KW-1185">Reference proteome</keyword>
<proteinExistence type="predicted"/>
<feature type="region of interest" description="Disordered" evidence="1">
    <location>
        <begin position="1"/>
        <end position="67"/>
    </location>
</feature>
<reference evidence="2" key="1">
    <citation type="journal article" date="2023" name="Science">
        <title>Genome structures resolve the early diversification of teleost fishes.</title>
        <authorList>
            <person name="Parey E."/>
            <person name="Louis A."/>
            <person name="Montfort J."/>
            <person name="Bouchez O."/>
            <person name="Roques C."/>
            <person name="Iampietro C."/>
            <person name="Lluch J."/>
            <person name="Castinel A."/>
            <person name="Donnadieu C."/>
            <person name="Desvignes T."/>
            <person name="Floi Bucao C."/>
            <person name="Jouanno E."/>
            <person name="Wen M."/>
            <person name="Mejri S."/>
            <person name="Dirks R."/>
            <person name="Jansen H."/>
            <person name="Henkel C."/>
            <person name="Chen W.J."/>
            <person name="Zahm M."/>
            <person name="Cabau C."/>
            <person name="Klopp C."/>
            <person name="Thompson A.W."/>
            <person name="Robinson-Rechavi M."/>
            <person name="Braasch I."/>
            <person name="Lecointre G."/>
            <person name="Bobe J."/>
            <person name="Postlethwait J.H."/>
            <person name="Berthelot C."/>
            <person name="Roest Crollius H."/>
            <person name="Guiguen Y."/>
        </authorList>
    </citation>
    <scope>NUCLEOTIDE SEQUENCE</scope>
    <source>
        <strain evidence="2">WJC10195</strain>
    </source>
</reference>
<dbReference type="Proteomes" id="UP001152622">
    <property type="component" value="Chromosome 17"/>
</dbReference>
<protein>
    <submittedName>
        <fullName evidence="2">Uncharacterized protein</fullName>
    </submittedName>
</protein>